<dbReference type="EMBL" id="QGNW01000011">
    <property type="protein sequence ID" value="RVX18392.1"/>
    <property type="molecule type" value="Genomic_DNA"/>
</dbReference>
<evidence type="ECO:0000313" key="1">
    <source>
        <dbReference type="EMBL" id="RVX18392.1"/>
    </source>
</evidence>
<proteinExistence type="predicted"/>
<accession>A0A438KB04</accession>
<protein>
    <submittedName>
        <fullName evidence="1">Uncharacterized protein</fullName>
    </submittedName>
</protein>
<sequence length="44" mass="5141">MWGRESMVPDISEVVPQLPLDDLRELFELRSESEVVDRVRILVS</sequence>
<gene>
    <name evidence="1" type="ORF">CK203_006294</name>
</gene>
<dbReference type="Proteomes" id="UP000288805">
    <property type="component" value="Unassembled WGS sequence"/>
</dbReference>
<dbReference type="AlphaFoldDB" id="A0A438KB04"/>
<reference evidence="1 2" key="1">
    <citation type="journal article" date="2018" name="PLoS Genet.">
        <title>Population sequencing reveals clonal diversity and ancestral inbreeding in the grapevine cultivar Chardonnay.</title>
        <authorList>
            <person name="Roach M.J."/>
            <person name="Johnson D.L."/>
            <person name="Bohlmann J."/>
            <person name="van Vuuren H.J."/>
            <person name="Jones S.J."/>
            <person name="Pretorius I.S."/>
            <person name="Schmidt S.A."/>
            <person name="Borneman A.R."/>
        </authorList>
    </citation>
    <scope>NUCLEOTIDE SEQUENCE [LARGE SCALE GENOMIC DNA]</scope>
    <source>
        <strain evidence="2">cv. Chardonnay</strain>
        <tissue evidence="1">Leaf</tissue>
    </source>
</reference>
<evidence type="ECO:0000313" key="2">
    <source>
        <dbReference type="Proteomes" id="UP000288805"/>
    </source>
</evidence>
<organism evidence="1 2">
    <name type="scientific">Vitis vinifera</name>
    <name type="common">Grape</name>
    <dbReference type="NCBI Taxonomy" id="29760"/>
    <lineage>
        <taxon>Eukaryota</taxon>
        <taxon>Viridiplantae</taxon>
        <taxon>Streptophyta</taxon>
        <taxon>Embryophyta</taxon>
        <taxon>Tracheophyta</taxon>
        <taxon>Spermatophyta</taxon>
        <taxon>Magnoliopsida</taxon>
        <taxon>eudicotyledons</taxon>
        <taxon>Gunneridae</taxon>
        <taxon>Pentapetalae</taxon>
        <taxon>rosids</taxon>
        <taxon>Vitales</taxon>
        <taxon>Vitaceae</taxon>
        <taxon>Viteae</taxon>
        <taxon>Vitis</taxon>
    </lineage>
</organism>
<name>A0A438KB04_VITVI</name>
<comment type="caution">
    <text evidence="1">The sequence shown here is derived from an EMBL/GenBank/DDBJ whole genome shotgun (WGS) entry which is preliminary data.</text>
</comment>